<evidence type="ECO:0000313" key="4">
    <source>
        <dbReference type="Proteomes" id="UP000432350"/>
    </source>
</evidence>
<dbReference type="RefSeq" id="WP_070563068.1">
    <property type="nucleotide sequence ID" value="NZ_CP069793.1"/>
</dbReference>
<dbReference type="EMBL" id="UAUU01000011">
    <property type="protein sequence ID" value="SPZ91725.1"/>
    <property type="molecule type" value="Genomic_DNA"/>
</dbReference>
<dbReference type="PROSITE" id="PS51257">
    <property type="entry name" value="PROKAR_LIPOPROTEIN"/>
    <property type="match status" value="1"/>
</dbReference>
<evidence type="ECO:0000313" key="3">
    <source>
        <dbReference type="Proteomes" id="UP000251241"/>
    </source>
</evidence>
<sequence>MKQLFLYIYKMNLKHLLLTTTFICSLFSCKKSDSELTIKNEEDLELVELSRFEKTEMKVSQAIKAEPYFMVGYGYDAKENLLFVNKGLRAKIIDTEKLKESSYISRTTGFSSGGAFSEDINKEGLLRSLRIQFDHYGEQLVTTETDALARIPSDQKMQLTNYYSEGFQYSMLFFAVKDPKFQNQDFINFVQNNSPELIVKKYGTHLILSCTKGASVNLIKYLDKKTVLDDKVIKDWKIVAFVSGANLRLFDMHPIKNTIDVSAWLSSLTEENGDFIRFGREQPIPIYDLILDKDKKLELKNYIDTYLGIKKGS</sequence>
<dbReference type="AlphaFoldDB" id="A0A2X2JVI1"/>
<dbReference type="EMBL" id="CABWMV010000007">
    <property type="protein sequence ID" value="VXC58663.1"/>
    <property type="molecule type" value="Genomic_DNA"/>
</dbReference>
<dbReference type="Proteomes" id="UP000432350">
    <property type="component" value="Unassembled WGS sequence"/>
</dbReference>
<evidence type="ECO:0008006" key="5">
    <source>
        <dbReference type="Google" id="ProtNLM"/>
    </source>
</evidence>
<dbReference type="Proteomes" id="UP000251241">
    <property type="component" value="Unassembled WGS sequence"/>
</dbReference>
<name>A0A2X2JVI1_SPHMU</name>
<protein>
    <recommendedName>
        <fullName evidence="5">MACPF domain-containing protein</fullName>
    </recommendedName>
</protein>
<organism evidence="1 3">
    <name type="scientific">Sphingobacterium multivorum</name>
    <dbReference type="NCBI Taxonomy" id="28454"/>
    <lineage>
        <taxon>Bacteria</taxon>
        <taxon>Pseudomonadati</taxon>
        <taxon>Bacteroidota</taxon>
        <taxon>Sphingobacteriia</taxon>
        <taxon>Sphingobacteriales</taxon>
        <taxon>Sphingobacteriaceae</taxon>
        <taxon>Sphingobacterium</taxon>
    </lineage>
</organism>
<evidence type="ECO:0000313" key="1">
    <source>
        <dbReference type="EMBL" id="SPZ91725.1"/>
    </source>
</evidence>
<gene>
    <name evidence="1" type="ORF">NCTC11343_03764</name>
    <name evidence="2" type="ORF">SPHINGO8BC_150041</name>
</gene>
<proteinExistence type="predicted"/>
<reference evidence="1 3" key="1">
    <citation type="submission" date="2018-06" db="EMBL/GenBank/DDBJ databases">
        <authorList>
            <consortium name="Pathogen Informatics"/>
            <person name="Doyle S."/>
        </authorList>
    </citation>
    <scope>NUCLEOTIDE SEQUENCE [LARGE SCALE GENOMIC DNA]</scope>
    <source>
        <strain evidence="1 3">NCTC11343</strain>
    </source>
</reference>
<accession>A0A653ZTK3</accession>
<evidence type="ECO:0000313" key="2">
    <source>
        <dbReference type="EMBL" id="VXC58663.1"/>
    </source>
</evidence>
<reference evidence="2 4" key="2">
    <citation type="submission" date="2019-10" db="EMBL/GenBank/DDBJ databases">
        <authorList>
            <person name="Karimi E."/>
        </authorList>
    </citation>
    <scope>NUCLEOTIDE SEQUENCE [LARGE SCALE GENOMIC DNA]</scope>
    <source>
        <strain evidence="2 4">Sphingobacterium sp. 8BC</strain>
    </source>
</reference>
<dbReference type="GeneID" id="97182431"/>
<accession>A0A2X2JVI1</accession>